<evidence type="ECO:0000256" key="4">
    <source>
        <dbReference type="PROSITE-ProRule" id="PRU01343"/>
    </source>
</evidence>
<evidence type="ECO:0000256" key="3">
    <source>
        <dbReference type="ARBA" id="ARBA00022833"/>
    </source>
</evidence>
<dbReference type="AlphaFoldDB" id="I3S1E4"/>
<accession>I3S1E4</accession>
<dbReference type="InterPro" id="IPR010666">
    <property type="entry name" value="Znf_GRF"/>
</dbReference>
<protein>
    <recommendedName>
        <fullName evidence="5">GRF-type domain-containing protein</fullName>
    </recommendedName>
</protein>
<name>I3S1E4_LOTJA</name>
<dbReference type="PROSITE" id="PS51999">
    <property type="entry name" value="ZF_GRF"/>
    <property type="match status" value="1"/>
</dbReference>
<evidence type="ECO:0000259" key="5">
    <source>
        <dbReference type="PROSITE" id="PS51999"/>
    </source>
</evidence>
<sequence length="99" mass="11497">MHKGFKFSITNSIMWQTSDRSLMWKQSPEQMSVFPHYPYKAKDMNTPIVQYHPCCFCGVKSSRGMIRKPGPKHGNLFFGCGNWTATRGARCHYFEWISA</sequence>
<dbReference type="GO" id="GO:0008270">
    <property type="term" value="F:zinc ion binding"/>
    <property type="evidence" value="ECO:0007669"/>
    <property type="project" value="UniProtKB-KW"/>
</dbReference>
<proteinExistence type="evidence at transcript level"/>
<organism evidence="6">
    <name type="scientific">Lotus japonicus</name>
    <name type="common">Lotus corniculatus var. japonicus</name>
    <dbReference type="NCBI Taxonomy" id="34305"/>
    <lineage>
        <taxon>Eukaryota</taxon>
        <taxon>Viridiplantae</taxon>
        <taxon>Streptophyta</taxon>
        <taxon>Embryophyta</taxon>
        <taxon>Tracheophyta</taxon>
        <taxon>Spermatophyta</taxon>
        <taxon>Magnoliopsida</taxon>
        <taxon>eudicotyledons</taxon>
        <taxon>Gunneridae</taxon>
        <taxon>Pentapetalae</taxon>
        <taxon>rosids</taxon>
        <taxon>fabids</taxon>
        <taxon>Fabales</taxon>
        <taxon>Fabaceae</taxon>
        <taxon>Papilionoideae</taxon>
        <taxon>50 kb inversion clade</taxon>
        <taxon>NPAAA clade</taxon>
        <taxon>Hologalegina</taxon>
        <taxon>robinioid clade</taxon>
        <taxon>Loteae</taxon>
        <taxon>Lotus</taxon>
    </lineage>
</organism>
<evidence type="ECO:0000256" key="2">
    <source>
        <dbReference type="ARBA" id="ARBA00022771"/>
    </source>
</evidence>
<dbReference type="EMBL" id="BT134291">
    <property type="protein sequence ID" value="AFK34086.1"/>
    <property type="molecule type" value="mRNA"/>
</dbReference>
<evidence type="ECO:0000313" key="6">
    <source>
        <dbReference type="EMBL" id="AFK34086.1"/>
    </source>
</evidence>
<feature type="domain" description="GRF-type" evidence="5">
    <location>
        <begin position="55"/>
        <end position="99"/>
    </location>
</feature>
<reference evidence="6" key="1">
    <citation type="submission" date="2012-05" db="EMBL/GenBank/DDBJ databases">
        <authorList>
            <person name="Krishnakumar V."/>
            <person name="Cheung F."/>
            <person name="Xiao Y."/>
            <person name="Chan A."/>
            <person name="Moskal W.A."/>
            <person name="Town C.D."/>
        </authorList>
    </citation>
    <scope>NUCLEOTIDE SEQUENCE</scope>
</reference>
<evidence type="ECO:0000256" key="1">
    <source>
        <dbReference type="ARBA" id="ARBA00022723"/>
    </source>
</evidence>
<keyword evidence="1" id="KW-0479">Metal-binding</keyword>
<keyword evidence="3" id="KW-0862">Zinc</keyword>
<keyword evidence="2 4" id="KW-0863">Zinc-finger</keyword>